<dbReference type="Gene3D" id="1.20.140.90">
    <property type="entry name" value="Malonyl-CoA decarboxylase, oligemerization domain"/>
    <property type="match status" value="1"/>
</dbReference>
<protein>
    <submittedName>
        <fullName evidence="3">Malonyl-CoA decarboxylase</fullName>
        <ecNumber evidence="3">4.1.1.9</ecNumber>
    </submittedName>
</protein>
<dbReference type="InterPro" id="IPR038351">
    <property type="entry name" value="MCD_N_sf"/>
</dbReference>
<sequence>MQITDLINSIADRGLELFAFGRGRALPEDLPGICRALLSERGEASGIALARELVALYGRLDAAGREAFFTLLAREFGPDHDAIATAARAFVAEPSADGALALAEAAEPPRRELLRRINMLPEGTEFVIDLRADALDLVDGKPELRIVDADLKHVLTSWFSGGFLELCRITWETPAIILEKLIQYEAVHAIPGWEFLRRRLAEDRRCYAFFHPALPNEPVIFVQVALVRGLAGKVGPLLDPDAPVGDPAAADTAIFYSITNTLKGLRGISFGSFLLKHVVADLQQTLPNLTTFSTLSPIPGFRHWLETVAPQHDRPAIRAAAEALLPVLAGEGGLEAVGADKALKASLFGLCARYLGAELRPNGRLIDPVARFHLGNGARLERLNWAGDTSPKGLEQGWGLLVNYLYDPAELEQNHEAFVNAGRVATSRAVARQLKPYL</sequence>
<dbReference type="GO" id="GO:0050080">
    <property type="term" value="F:malonyl-CoA decarboxylase activity"/>
    <property type="evidence" value="ECO:0007669"/>
    <property type="project" value="UniProtKB-EC"/>
</dbReference>
<gene>
    <name evidence="3" type="ORF">E9232_000971</name>
</gene>
<keyword evidence="4" id="KW-1185">Reference proteome</keyword>
<dbReference type="InterPro" id="IPR042303">
    <property type="entry name" value="Malonyl_CoA_deC_C_sf"/>
</dbReference>
<keyword evidence="3" id="KW-0456">Lyase</keyword>
<dbReference type="InterPro" id="IPR007956">
    <property type="entry name" value="Malonyl_CoA_deC_C"/>
</dbReference>
<feature type="domain" description="Malonyl-CoA decarboxylase N-terminal" evidence="2">
    <location>
        <begin position="76"/>
        <end position="159"/>
    </location>
</feature>
<dbReference type="EC" id="4.1.1.9" evidence="3"/>
<dbReference type="Gene3D" id="3.40.630.150">
    <property type="entry name" value="Malonyl-CoA decarboxylase, catalytic domain"/>
    <property type="match status" value="1"/>
</dbReference>
<evidence type="ECO:0000259" key="2">
    <source>
        <dbReference type="Pfam" id="PF17408"/>
    </source>
</evidence>
<dbReference type="InterPro" id="IPR035372">
    <property type="entry name" value="MCD_N"/>
</dbReference>
<accession>A0ABU1JKB8</accession>
<name>A0ABU1JKB8_9PROT</name>
<dbReference type="EMBL" id="JAVDPW010000002">
    <property type="protein sequence ID" value="MDR6288464.1"/>
    <property type="molecule type" value="Genomic_DNA"/>
</dbReference>
<dbReference type="Pfam" id="PF17408">
    <property type="entry name" value="MCD_N"/>
    <property type="match status" value="1"/>
</dbReference>
<proteinExistence type="predicted"/>
<comment type="caution">
    <text evidence="3">The sequence shown here is derived from an EMBL/GenBank/DDBJ whole genome shotgun (WGS) entry which is preliminary data.</text>
</comment>
<evidence type="ECO:0000313" key="3">
    <source>
        <dbReference type="EMBL" id="MDR6288464.1"/>
    </source>
</evidence>
<dbReference type="PANTHER" id="PTHR28641">
    <property type="match status" value="1"/>
</dbReference>
<evidence type="ECO:0000259" key="1">
    <source>
        <dbReference type="Pfam" id="PF05292"/>
    </source>
</evidence>
<dbReference type="Pfam" id="PF05292">
    <property type="entry name" value="MCD"/>
    <property type="match status" value="1"/>
</dbReference>
<evidence type="ECO:0000313" key="4">
    <source>
        <dbReference type="Proteomes" id="UP001262410"/>
    </source>
</evidence>
<dbReference type="InterPro" id="IPR038917">
    <property type="entry name" value="Malonyl_CoA_deC"/>
</dbReference>
<organism evidence="3 4">
    <name type="scientific">Inquilinus ginsengisoli</name>
    <dbReference type="NCBI Taxonomy" id="363840"/>
    <lineage>
        <taxon>Bacteria</taxon>
        <taxon>Pseudomonadati</taxon>
        <taxon>Pseudomonadota</taxon>
        <taxon>Alphaproteobacteria</taxon>
        <taxon>Rhodospirillales</taxon>
        <taxon>Rhodospirillaceae</taxon>
        <taxon>Inquilinus</taxon>
    </lineage>
</organism>
<reference evidence="3 4" key="1">
    <citation type="submission" date="2023-07" db="EMBL/GenBank/DDBJ databases">
        <title>Sorghum-associated microbial communities from plants grown in Nebraska, USA.</title>
        <authorList>
            <person name="Schachtman D."/>
        </authorList>
    </citation>
    <scope>NUCLEOTIDE SEQUENCE [LARGE SCALE GENOMIC DNA]</scope>
    <source>
        <strain evidence="3 4">584</strain>
    </source>
</reference>
<dbReference type="RefSeq" id="WP_309792464.1">
    <property type="nucleotide sequence ID" value="NZ_JAVDPW010000002.1"/>
</dbReference>
<dbReference type="Proteomes" id="UP001262410">
    <property type="component" value="Unassembled WGS sequence"/>
</dbReference>
<dbReference type="PANTHER" id="PTHR28641:SF1">
    <property type="entry name" value="MALONYL-COA DECARBOXYLASE, MITOCHONDRIAL"/>
    <property type="match status" value="1"/>
</dbReference>
<feature type="domain" description="Malonyl-CoA decarboxylase C-terminal" evidence="1">
    <location>
        <begin position="162"/>
        <end position="407"/>
    </location>
</feature>